<dbReference type="AlphaFoldDB" id="A0A176RW92"/>
<name>A0A176RW92_9GAMM</name>
<reference evidence="1 2" key="1">
    <citation type="submission" date="2016-05" db="EMBL/GenBank/DDBJ databases">
        <title>Single-cell genome of chain-forming Candidatus Thiomargarita nelsonii and comparison to other large sulfur-oxidizing bacteria.</title>
        <authorList>
            <person name="Winkel M."/>
            <person name="Salman V."/>
            <person name="Woyke T."/>
            <person name="Schulz-Vogt H."/>
            <person name="Richter M."/>
            <person name="Flood B."/>
            <person name="Bailey J."/>
            <person name="Amann R."/>
            <person name="Mussmann M."/>
        </authorList>
    </citation>
    <scope>NUCLEOTIDE SEQUENCE [LARGE SCALE GENOMIC DNA]</scope>
    <source>
        <strain evidence="1 2">THI036</strain>
    </source>
</reference>
<proteinExistence type="predicted"/>
<comment type="caution">
    <text evidence="1">The sequence shown here is derived from an EMBL/GenBank/DDBJ whole genome shotgun (WGS) entry which is preliminary data.</text>
</comment>
<sequence>MEALLAHLSQDENFHNAVLADKQGMLIAAADNNEDCEDLAAIAAMFDDLIKKIPQTLLVSTIQQLKVVDENGVTITVQSFQVASEQLFIVSLTVGAEPNQAMIAWLINEVSILVDKLK</sequence>
<evidence type="ECO:0008006" key="3">
    <source>
        <dbReference type="Google" id="ProtNLM"/>
    </source>
</evidence>
<dbReference type="SUPFAM" id="SSF103196">
    <property type="entry name" value="Roadblock/LC7 domain"/>
    <property type="match status" value="1"/>
</dbReference>
<organism evidence="1 2">
    <name type="scientific">Candidatus Thiomargarita nelsonii</name>
    <dbReference type="NCBI Taxonomy" id="1003181"/>
    <lineage>
        <taxon>Bacteria</taxon>
        <taxon>Pseudomonadati</taxon>
        <taxon>Pseudomonadota</taxon>
        <taxon>Gammaproteobacteria</taxon>
        <taxon>Thiotrichales</taxon>
        <taxon>Thiotrichaceae</taxon>
        <taxon>Thiomargarita</taxon>
    </lineage>
</organism>
<keyword evidence="2" id="KW-1185">Reference proteome</keyword>
<dbReference type="EMBL" id="LUTY01002573">
    <property type="protein sequence ID" value="OAD20031.1"/>
    <property type="molecule type" value="Genomic_DNA"/>
</dbReference>
<protein>
    <recommendedName>
        <fullName evidence="3">Roadblock/LAMTOR2 domain-containing protein</fullName>
    </recommendedName>
</protein>
<accession>A0A176RW92</accession>
<evidence type="ECO:0000313" key="1">
    <source>
        <dbReference type="EMBL" id="OAD20031.1"/>
    </source>
</evidence>
<dbReference type="Proteomes" id="UP000076962">
    <property type="component" value="Unassembled WGS sequence"/>
</dbReference>
<evidence type="ECO:0000313" key="2">
    <source>
        <dbReference type="Proteomes" id="UP000076962"/>
    </source>
</evidence>
<gene>
    <name evidence="1" type="ORF">THIOM_004283</name>
</gene>